<gene>
    <name evidence="1" type="ORF">A3B04_01545</name>
</gene>
<protein>
    <submittedName>
        <fullName evidence="1">Uncharacterized protein</fullName>
    </submittedName>
</protein>
<name>A0A1G2FQZ8_9BACT</name>
<evidence type="ECO:0000313" key="1">
    <source>
        <dbReference type="EMBL" id="OGZ40473.1"/>
    </source>
</evidence>
<reference evidence="1 2" key="1">
    <citation type="journal article" date="2016" name="Nat. Commun.">
        <title>Thousands of microbial genomes shed light on interconnected biogeochemical processes in an aquifer system.</title>
        <authorList>
            <person name="Anantharaman K."/>
            <person name="Brown C.T."/>
            <person name="Hug L.A."/>
            <person name="Sharon I."/>
            <person name="Castelle C.J."/>
            <person name="Probst A.J."/>
            <person name="Thomas B.C."/>
            <person name="Singh A."/>
            <person name="Wilkins M.J."/>
            <person name="Karaoz U."/>
            <person name="Brodie E.L."/>
            <person name="Williams K.H."/>
            <person name="Hubbard S.S."/>
            <person name="Banfield J.F."/>
        </authorList>
    </citation>
    <scope>NUCLEOTIDE SEQUENCE [LARGE SCALE GENOMIC DNA]</scope>
</reference>
<evidence type="ECO:0000313" key="2">
    <source>
        <dbReference type="Proteomes" id="UP000177126"/>
    </source>
</evidence>
<dbReference type="AlphaFoldDB" id="A0A1G2FQZ8"/>
<organism evidence="1 2">
    <name type="scientific">Candidatus Portnoybacteria bacterium RIFCSPLOWO2_02_FULL_39_11</name>
    <dbReference type="NCBI Taxonomy" id="1802001"/>
    <lineage>
        <taxon>Bacteria</taxon>
        <taxon>Candidatus Portnoyibacteriota</taxon>
    </lineage>
</organism>
<sequence>MIWRNPKTLLPETAILGCLFLKRRLDFCSNVFWSWSECIRTFVVIPSETRNPPRMRAWVAHPREILPPPLWGQNDK</sequence>
<comment type="caution">
    <text evidence="1">The sequence shown here is derived from an EMBL/GenBank/DDBJ whole genome shotgun (WGS) entry which is preliminary data.</text>
</comment>
<dbReference type="Proteomes" id="UP000177126">
    <property type="component" value="Unassembled WGS sequence"/>
</dbReference>
<accession>A0A1G2FQZ8</accession>
<proteinExistence type="predicted"/>
<dbReference type="EMBL" id="MHNF01000031">
    <property type="protein sequence ID" value="OGZ40473.1"/>
    <property type="molecule type" value="Genomic_DNA"/>
</dbReference>